<organism evidence="1 2">
    <name type="scientific">Elysia marginata</name>
    <dbReference type="NCBI Taxonomy" id="1093978"/>
    <lineage>
        <taxon>Eukaryota</taxon>
        <taxon>Metazoa</taxon>
        <taxon>Spiralia</taxon>
        <taxon>Lophotrochozoa</taxon>
        <taxon>Mollusca</taxon>
        <taxon>Gastropoda</taxon>
        <taxon>Heterobranchia</taxon>
        <taxon>Euthyneura</taxon>
        <taxon>Panpulmonata</taxon>
        <taxon>Sacoglossa</taxon>
        <taxon>Placobranchoidea</taxon>
        <taxon>Plakobranchidae</taxon>
        <taxon>Elysia</taxon>
    </lineage>
</organism>
<evidence type="ECO:0000313" key="1">
    <source>
        <dbReference type="EMBL" id="GFR96983.1"/>
    </source>
</evidence>
<protein>
    <submittedName>
        <fullName evidence="1">Uncharacterized protein</fullName>
    </submittedName>
</protein>
<dbReference type="AlphaFoldDB" id="A0AAV4HFE4"/>
<keyword evidence="2" id="KW-1185">Reference proteome</keyword>
<sequence length="103" mass="11102">MRFISCSYVSSEEIKLAKPFLHIKKQHHIYFTLNVSVTLGRCEYTKARCLAPLLTVLASGSCDGITTPAPDVAHIVCNALAASTCYDDGIILCGSDGITYSNS</sequence>
<dbReference type="Proteomes" id="UP000762676">
    <property type="component" value="Unassembled WGS sequence"/>
</dbReference>
<accession>A0AAV4HFE4</accession>
<reference evidence="1 2" key="1">
    <citation type="journal article" date="2021" name="Elife">
        <title>Chloroplast acquisition without the gene transfer in kleptoplastic sea slugs, Plakobranchus ocellatus.</title>
        <authorList>
            <person name="Maeda T."/>
            <person name="Takahashi S."/>
            <person name="Yoshida T."/>
            <person name="Shimamura S."/>
            <person name="Takaki Y."/>
            <person name="Nagai Y."/>
            <person name="Toyoda A."/>
            <person name="Suzuki Y."/>
            <person name="Arimoto A."/>
            <person name="Ishii H."/>
            <person name="Satoh N."/>
            <person name="Nishiyama T."/>
            <person name="Hasebe M."/>
            <person name="Maruyama T."/>
            <person name="Minagawa J."/>
            <person name="Obokata J."/>
            <person name="Shigenobu S."/>
        </authorList>
    </citation>
    <scope>NUCLEOTIDE SEQUENCE [LARGE SCALE GENOMIC DNA]</scope>
</reference>
<name>A0AAV4HFE4_9GAST</name>
<proteinExistence type="predicted"/>
<dbReference type="EMBL" id="BMAT01009023">
    <property type="protein sequence ID" value="GFR96983.1"/>
    <property type="molecule type" value="Genomic_DNA"/>
</dbReference>
<gene>
    <name evidence="1" type="ORF">ElyMa_004465700</name>
</gene>
<evidence type="ECO:0000313" key="2">
    <source>
        <dbReference type="Proteomes" id="UP000762676"/>
    </source>
</evidence>
<comment type="caution">
    <text evidence="1">The sequence shown here is derived from an EMBL/GenBank/DDBJ whole genome shotgun (WGS) entry which is preliminary data.</text>
</comment>